<dbReference type="PANTHER" id="PTHR21071">
    <property type="entry name" value="UDP-N-ACETYLENOLPYRUVOYLGLUCOSAMINE REDUCTASE"/>
    <property type="match status" value="1"/>
</dbReference>
<dbReference type="Pfam" id="PF02873">
    <property type="entry name" value="MurB_C"/>
    <property type="match status" value="1"/>
</dbReference>
<keyword evidence="10 19" id="KW-0274">FAD</keyword>
<feature type="active site" evidence="19">
    <location>
        <position position="181"/>
    </location>
</feature>
<keyword evidence="22" id="KW-1185">Reference proteome</keyword>
<organism evidence="21 22">
    <name type="scientific">Martelella lutilitoris</name>
    <dbReference type="NCBI Taxonomy" id="2583532"/>
    <lineage>
        <taxon>Bacteria</taxon>
        <taxon>Pseudomonadati</taxon>
        <taxon>Pseudomonadota</taxon>
        <taxon>Alphaproteobacteria</taxon>
        <taxon>Hyphomicrobiales</taxon>
        <taxon>Aurantimonadaceae</taxon>
        <taxon>Martelella</taxon>
    </lineage>
</organism>
<evidence type="ECO:0000256" key="16">
    <source>
        <dbReference type="ARBA" id="ARBA00023316"/>
    </source>
</evidence>
<feature type="active site" description="Proton donor" evidence="19">
    <location>
        <position position="230"/>
    </location>
</feature>
<evidence type="ECO:0000256" key="14">
    <source>
        <dbReference type="ARBA" id="ARBA00023002"/>
    </source>
</evidence>
<evidence type="ECO:0000256" key="5">
    <source>
        <dbReference type="ARBA" id="ARBA00012518"/>
    </source>
</evidence>
<dbReference type="PROSITE" id="PS51387">
    <property type="entry name" value="FAD_PCMH"/>
    <property type="match status" value="1"/>
</dbReference>
<comment type="pathway">
    <text evidence="4 19">Cell wall biogenesis; peptidoglycan biosynthesis.</text>
</comment>
<dbReference type="GO" id="GO:0051301">
    <property type="term" value="P:cell division"/>
    <property type="evidence" value="ECO:0007669"/>
    <property type="project" value="UniProtKB-KW"/>
</dbReference>
<reference evidence="21 22" key="1">
    <citation type="submission" date="2019-05" db="EMBL/GenBank/DDBJ databases">
        <authorList>
            <person name="Lee S.D."/>
        </authorList>
    </citation>
    <scope>NUCLEOTIDE SEQUENCE [LARGE SCALE GENOMIC DNA]</scope>
    <source>
        <strain evidence="21 22">GH2-6</strain>
    </source>
</reference>
<sequence>MFDGKGLIDRLGKAASELRGRLVPNTAMERVTWLRAGGPAELLFQPLDEDDLRLFLRALPADVPLSVIGVGSNLLVRDGGLSGAVVRLSAKGFGQQEMAGENRIIAGAISPDKHIAGFAMDQGIGGFAFMYGIPGSLGGALAMNAGAHGTEISERVVEIYGMNRKGETVTIPREAMRYGYRSAAVPKGVIFTGALLEGFARERSVIRDEMEAVRHHRETVQPVQEKTGGSTFKNPDGQSAWRLIDEAGCRGLMIGGAQMSPMHCNFMINRGNASAYDLEYLGETVRERVYNHSGILLEWEIRRVGRFLAGRDIYEFVPQDLD</sequence>
<dbReference type="InterPro" id="IPR036635">
    <property type="entry name" value="MurB_C_sf"/>
</dbReference>
<keyword evidence="15 19" id="KW-0131">Cell cycle</keyword>
<dbReference type="InterPro" id="IPR016169">
    <property type="entry name" value="FAD-bd_PCMH_sub2"/>
</dbReference>
<evidence type="ECO:0000256" key="19">
    <source>
        <dbReference type="HAMAP-Rule" id="MF_00037"/>
    </source>
</evidence>
<dbReference type="RefSeq" id="WP_138748420.1">
    <property type="nucleotide sequence ID" value="NZ_VCLB01000005.1"/>
</dbReference>
<comment type="function">
    <text evidence="2 19">Cell wall formation.</text>
</comment>
<comment type="catalytic activity">
    <reaction evidence="18 19">
        <text>UDP-N-acetyl-alpha-D-muramate + NADP(+) = UDP-N-acetyl-3-O-(1-carboxyvinyl)-alpha-D-glucosamine + NADPH + H(+)</text>
        <dbReference type="Rhea" id="RHEA:12248"/>
        <dbReference type="ChEBI" id="CHEBI:15378"/>
        <dbReference type="ChEBI" id="CHEBI:57783"/>
        <dbReference type="ChEBI" id="CHEBI:58349"/>
        <dbReference type="ChEBI" id="CHEBI:68483"/>
        <dbReference type="ChEBI" id="CHEBI:70757"/>
        <dbReference type="EC" id="1.3.1.98"/>
    </reaction>
</comment>
<dbReference type="EC" id="1.3.1.98" evidence="5 19"/>
<accession>A0A5C4JS32</accession>
<evidence type="ECO:0000256" key="13">
    <source>
        <dbReference type="ARBA" id="ARBA00022984"/>
    </source>
</evidence>
<dbReference type="GO" id="GO:0009252">
    <property type="term" value="P:peptidoglycan biosynthetic process"/>
    <property type="evidence" value="ECO:0007669"/>
    <property type="project" value="UniProtKB-UniRule"/>
</dbReference>
<dbReference type="Gene3D" id="3.30.43.10">
    <property type="entry name" value="Uridine Diphospho-n-acetylenolpyruvylglucosamine Reductase, domain 2"/>
    <property type="match status" value="1"/>
</dbReference>
<evidence type="ECO:0000256" key="6">
    <source>
        <dbReference type="ARBA" id="ARBA00015188"/>
    </source>
</evidence>
<dbReference type="UniPathway" id="UPA00219"/>
<comment type="caution">
    <text evidence="21">The sequence shown here is derived from an EMBL/GenBank/DDBJ whole genome shotgun (WGS) entry which is preliminary data.</text>
</comment>
<feature type="domain" description="FAD-binding PCMH-type" evidence="20">
    <location>
        <begin position="35"/>
        <end position="201"/>
    </location>
</feature>
<dbReference type="InterPro" id="IPR003170">
    <property type="entry name" value="MurB"/>
</dbReference>
<dbReference type="PANTHER" id="PTHR21071:SF4">
    <property type="entry name" value="UDP-N-ACETYLENOLPYRUVOYLGLUCOSAMINE REDUCTASE"/>
    <property type="match status" value="1"/>
</dbReference>
<evidence type="ECO:0000259" key="20">
    <source>
        <dbReference type="PROSITE" id="PS51387"/>
    </source>
</evidence>
<dbReference type="NCBIfam" id="NF010480">
    <property type="entry name" value="PRK13905.1"/>
    <property type="match status" value="1"/>
</dbReference>
<dbReference type="GO" id="GO:0008360">
    <property type="term" value="P:regulation of cell shape"/>
    <property type="evidence" value="ECO:0007669"/>
    <property type="project" value="UniProtKB-KW"/>
</dbReference>
<evidence type="ECO:0000256" key="10">
    <source>
        <dbReference type="ARBA" id="ARBA00022827"/>
    </source>
</evidence>
<evidence type="ECO:0000313" key="21">
    <source>
        <dbReference type="EMBL" id="TNB47991.1"/>
    </source>
</evidence>
<evidence type="ECO:0000256" key="11">
    <source>
        <dbReference type="ARBA" id="ARBA00022857"/>
    </source>
</evidence>
<evidence type="ECO:0000256" key="12">
    <source>
        <dbReference type="ARBA" id="ARBA00022960"/>
    </source>
</evidence>
<dbReference type="Gene3D" id="3.90.78.10">
    <property type="entry name" value="UDP-N-acetylenolpyruvoylglucosamine reductase, C-terminal domain"/>
    <property type="match status" value="1"/>
</dbReference>
<dbReference type="InterPro" id="IPR036318">
    <property type="entry name" value="FAD-bd_PCMH-like_sf"/>
</dbReference>
<dbReference type="Proteomes" id="UP000307874">
    <property type="component" value="Unassembled WGS sequence"/>
</dbReference>
<comment type="similarity">
    <text evidence="19">Belongs to the MurB family.</text>
</comment>
<proteinExistence type="inferred from homology"/>
<feature type="active site" evidence="19">
    <location>
        <position position="300"/>
    </location>
</feature>
<keyword evidence="13 19" id="KW-0573">Peptidoglycan synthesis</keyword>
<dbReference type="HAMAP" id="MF_00037">
    <property type="entry name" value="MurB"/>
    <property type="match status" value="1"/>
</dbReference>
<dbReference type="GO" id="GO:0005829">
    <property type="term" value="C:cytosol"/>
    <property type="evidence" value="ECO:0007669"/>
    <property type="project" value="TreeGrafter"/>
</dbReference>
<evidence type="ECO:0000313" key="22">
    <source>
        <dbReference type="Proteomes" id="UP000307874"/>
    </source>
</evidence>
<dbReference type="InterPro" id="IPR016166">
    <property type="entry name" value="FAD-bd_PCMH"/>
</dbReference>
<keyword evidence="9 19" id="KW-0285">Flavoprotein</keyword>
<comment type="subcellular location">
    <subcellularLocation>
        <location evidence="3 19">Cytoplasm</location>
    </subcellularLocation>
</comment>
<keyword evidence="11 19" id="KW-0521">NADP</keyword>
<dbReference type="GO" id="GO:0071949">
    <property type="term" value="F:FAD binding"/>
    <property type="evidence" value="ECO:0007669"/>
    <property type="project" value="InterPro"/>
</dbReference>
<dbReference type="AlphaFoldDB" id="A0A5C4JS32"/>
<keyword evidence="7 19" id="KW-0963">Cytoplasm</keyword>
<reference evidence="21 22" key="2">
    <citation type="submission" date="2019-06" db="EMBL/GenBank/DDBJ databases">
        <title>Martelella lutilitoris sp. nov., isolated from a tidal mudflat.</title>
        <authorList>
            <person name="Kim Y.-J."/>
        </authorList>
    </citation>
    <scope>NUCLEOTIDE SEQUENCE [LARGE SCALE GENOMIC DNA]</scope>
    <source>
        <strain evidence="21 22">GH2-6</strain>
    </source>
</reference>
<keyword evidence="8 19" id="KW-0132">Cell division</keyword>
<keyword evidence="14 19" id="KW-0560">Oxidoreductase</keyword>
<dbReference type="InterPro" id="IPR006094">
    <property type="entry name" value="Oxid_FAD_bind_N"/>
</dbReference>
<evidence type="ECO:0000256" key="7">
    <source>
        <dbReference type="ARBA" id="ARBA00022490"/>
    </source>
</evidence>
<evidence type="ECO:0000256" key="3">
    <source>
        <dbReference type="ARBA" id="ARBA00004496"/>
    </source>
</evidence>
<dbReference type="GO" id="GO:0008762">
    <property type="term" value="F:UDP-N-acetylmuramate dehydrogenase activity"/>
    <property type="evidence" value="ECO:0007669"/>
    <property type="project" value="UniProtKB-UniRule"/>
</dbReference>
<dbReference type="SUPFAM" id="SSF56194">
    <property type="entry name" value="Uridine diphospho-N-Acetylenolpyruvylglucosamine reductase, MurB, C-terminal domain"/>
    <property type="match status" value="1"/>
</dbReference>
<evidence type="ECO:0000256" key="4">
    <source>
        <dbReference type="ARBA" id="ARBA00004752"/>
    </source>
</evidence>
<gene>
    <name evidence="19 21" type="primary">murB</name>
    <name evidence="21" type="ORF">FF124_10415</name>
</gene>
<dbReference type="InterPro" id="IPR011601">
    <property type="entry name" value="MurB_C"/>
</dbReference>
<evidence type="ECO:0000256" key="1">
    <source>
        <dbReference type="ARBA" id="ARBA00001974"/>
    </source>
</evidence>
<keyword evidence="12 19" id="KW-0133">Cell shape</keyword>
<dbReference type="EMBL" id="VCLB01000005">
    <property type="protein sequence ID" value="TNB47991.1"/>
    <property type="molecule type" value="Genomic_DNA"/>
</dbReference>
<dbReference type="NCBIfam" id="TIGR00179">
    <property type="entry name" value="murB"/>
    <property type="match status" value="1"/>
</dbReference>
<dbReference type="Gene3D" id="3.30.465.10">
    <property type="match status" value="1"/>
</dbReference>
<evidence type="ECO:0000256" key="8">
    <source>
        <dbReference type="ARBA" id="ARBA00022618"/>
    </source>
</evidence>
<comment type="cofactor">
    <cofactor evidence="1 19">
        <name>FAD</name>
        <dbReference type="ChEBI" id="CHEBI:57692"/>
    </cofactor>
</comment>
<protein>
    <recommendedName>
        <fullName evidence="6 19">UDP-N-acetylenolpyruvoylglucosamine reductase</fullName>
        <ecNumber evidence="5 19">1.3.1.98</ecNumber>
    </recommendedName>
    <alternativeName>
        <fullName evidence="17 19">UDP-N-acetylmuramate dehydrogenase</fullName>
    </alternativeName>
</protein>
<dbReference type="OrthoDB" id="9804753at2"/>
<evidence type="ECO:0000256" key="9">
    <source>
        <dbReference type="ARBA" id="ARBA00022630"/>
    </source>
</evidence>
<dbReference type="GO" id="GO:0071555">
    <property type="term" value="P:cell wall organization"/>
    <property type="evidence" value="ECO:0007669"/>
    <property type="project" value="UniProtKB-KW"/>
</dbReference>
<dbReference type="SUPFAM" id="SSF56176">
    <property type="entry name" value="FAD-binding/transporter-associated domain-like"/>
    <property type="match status" value="1"/>
</dbReference>
<keyword evidence="16 19" id="KW-0961">Cell wall biogenesis/degradation</keyword>
<evidence type="ECO:0000256" key="15">
    <source>
        <dbReference type="ARBA" id="ARBA00023306"/>
    </source>
</evidence>
<dbReference type="Pfam" id="PF01565">
    <property type="entry name" value="FAD_binding_4"/>
    <property type="match status" value="1"/>
</dbReference>
<evidence type="ECO:0000256" key="17">
    <source>
        <dbReference type="ARBA" id="ARBA00031026"/>
    </source>
</evidence>
<evidence type="ECO:0000256" key="2">
    <source>
        <dbReference type="ARBA" id="ARBA00003921"/>
    </source>
</evidence>
<name>A0A5C4JS32_9HYPH</name>
<dbReference type="InterPro" id="IPR016167">
    <property type="entry name" value="FAD-bd_PCMH_sub1"/>
</dbReference>
<evidence type="ECO:0000256" key="18">
    <source>
        <dbReference type="ARBA" id="ARBA00048914"/>
    </source>
</evidence>